<dbReference type="InterPro" id="IPR016032">
    <property type="entry name" value="Sig_transdc_resp-reg_C-effctor"/>
</dbReference>
<dbReference type="GO" id="GO:0006355">
    <property type="term" value="P:regulation of DNA-templated transcription"/>
    <property type="evidence" value="ECO:0007669"/>
    <property type="project" value="InterPro"/>
</dbReference>
<keyword evidence="2" id="KW-0238">DNA-binding</keyword>
<dbReference type="AlphaFoldDB" id="A0A4V3FTK5"/>
<dbReference type="PROSITE" id="PS50043">
    <property type="entry name" value="HTH_LUXR_2"/>
    <property type="match status" value="1"/>
</dbReference>
<dbReference type="Pfam" id="PF17874">
    <property type="entry name" value="TPR_MalT"/>
    <property type="match status" value="1"/>
</dbReference>
<dbReference type="CDD" id="cd06170">
    <property type="entry name" value="LuxR_C_like"/>
    <property type="match status" value="1"/>
</dbReference>
<dbReference type="Gene3D" id="1.10.10.10">
    <property type="entry name" value="Winged helix-like DNA-binding domain superfamily/Winged helix DNA-binding domain"/>
    <property type="match status" value="1"/>
</dbReference>
<gene>
    <name evidence="5" type="ORF">EDF87_102220</name>
</gene>
<dbReference type="InterPro" id="IPR027417">
    <property type="entry name" value="P-loop_NTPase"/>
</dbReference>
<dbReference type="PANTHER" id="PTHR44688">
    <property type="entry name" value="DNA-BINDING TRANSCRIPTIONAL ACTIVATOR DEVR_DOSR"/>
    <property type="match status" value="1"/>
</dbReference>
<reference evidence="5 6" key="1">
    <citation type="submission" date="2019-03" db="EMBL/GenBank/DDBJ databases">
        <title>Genomic analyses of the natural microbiome of Caenorhabditis elegans.</title>
        <authorList>
            <person name="Samuel B."/>
        </authorList>
    </citation>
    <scope>NUCLEOTIDE SEQUENCE [LARGE SCALE GENOMIC DNA]</scope>
    <source>
        <strain evidence="5 6">BIGb0525</strain>
    </source>
</reference>
<dbReference type="Gene3D" id="1.25.40.10">
    <property type="entry name" value="Tetratricopeptide repeat domain"/>
    <property type="match status" value="1"/>
</dbReference>
<dbReference type="PANTHER" id="PTHR44688:SF16">
    <property type="entry name" value="DNA-BINDING TRANSCRIPTIONAL ACTIVATOR DEVR_DOSR"/>
    <property type="match status" value="1"/>
</dbReference>
<keyword evidence="1" id="KW-0805">Transcription regulation</keyword>
<dbReference type="InterPro" id="IPR011990">
    <property type="entry name" value="TPR-like_helical_dom_sf"/>
</dbReference>
<dbReference type="InterPro" id="IPR000792">
    <property type="entry name" value="Tscrpt_reg_LuxR_C"/>
</dbReference>
<dbReference type="Pfam" id="PF00196">
    <property type="entry name" value="GerE"/>
    <property type="match status" value="1"/>
</dbReference>
<keyword evidence="3" id="KW-0804">Transcription</keyword>
<dbReference type="SUPFAM" id="SSF48452">
    <property type="entry name" value="TPR-like"/>
    <property type="match status" value="1"/>
</dbReference>
<dbReference type="PROSITE" id="PS00622">
    <property type="entry name" value="HTH_LUXR_1"/>
    <property type="match status" value="1"/>
</dbReference>
<name>A0A4V3FTK5_9PSED</name>
<evidence type="ECO:0000313" key="6">
    <source>
        <dbReference type="Proteomes" id="UP000295804"/>
    </source>
</evidence>
<evidence type="ECO:0000256" key="1">
    <source>
        <dbReference type="ARBA" id="ARBA00023015"/>
    </source>
</evidence>
<dbReference type="SMART" id="SM00421">
    <property type="entry name" value="HTH_LUXR"/>
    <property type="match status" value="1"/>
</dbReference>
<accession>A0A4V3FTK5</accession>
<organism evidence="5 6">
    <name type="scientific">Pseudomonas helmanticensis</name>
    <dbReference type="NCBI Taxonomy" id="1471381"/>
    <lineage>
        <taxon>Bacteria</taxon>
        <taxon>Pseudomonadati</taxon>
        <taxon>Pseudomonadota</taxon>
        <taxon>Gammaproteobacteria</taxon>
        <taxon>Pseudomonadales</taxon>
        <taxon>Pseudomonadaceae</taxon>
        <taxon>Pseudomonas</taxon>
    </lineage>
</organism>
<dbReference type="Proteomes" id="UP000295804">
    <property type="component" value="Unassembled WGS sequence"/>
</dbReference>
<dbReference type="SUPFAM" id="SSF52540">
    <property type="entry name" value="P-loop containing nucleoside triphosphate hydrolases"/>
    <property type="match status" value="1"/>
</dbReference>
<dbReference type="Pfam" id="PF25873">
    <property type="entry name" value="WHD_MalT"/>
    <property type="match status" value="1"/>
</dbReference>
<evidence type="ECO:0000259" key="4">
    <source>
        <dbReference type="PROSITE" id="PS50043"/>
    </source>
</evidence>
<protein>
    <submittedName>
        <fullName evidence="5">ATP/maltotriose-dependent transcriptional regulator MalT</fullName>
    </submittedName>
</protein>
<comment type="caution">
    <text evidence="5">The sequence shown here is derived from an EMBL/GenBank/DDBJ whole genome shotgun (WGS) entry which is preliminary data.</text>
</comment>
<feature type="domain" description="HTH luxR-type" evidence="4">
    <location>
        <begin position="783"/>
        <end position="848"/>
    </location>
</feature>
<dbReference type="GO" id="GO:0003677">
    <property type="term" value="F:DNA binding"/>
    <property type="evidence" value="ECO:0007669"/>
    <property type="project" value="UniProtKB-KW"/>
</dbReference>
<dbReference type="InterPro" id="IPR036388">
    <property type="entry name" value="WH-like_DNA-bd_sf"/>
</dbReference>
<sequence>MTAMTPCLDRPGFLPRLSSHHQLRPRLSEPLLTAVARIRLVCAPAGSGKSALLSECLSQAPADCVVHWLPLMGVSLSSEAFCRRLSQALGLAEMDEAQLAAVLARWSTPTWLFIDDYCRLPAPALDALLDRLLALSSPTLVWWIGTRRRPQCNWPRLLLDDELYECESATLALAPDEIAQALKHLSAEQAASVAARIVHRTGGWCAGVRMALMQKCDWSQSTQPQQRVETLLDYLQHELFSGLTPELAEVWRVLANLPRFNAELCEHLFGAGEGADYLRTLQTLGCFIEPWNDSSQWLQIFAPLAQVMRDERWPAARSWHRRACQWFAAAEDWRSAFEQALLAEEFETAVSLLQHFNFEHLFEEQTVVLLLRLHESQGEGVTLASPQLVGLITAALLFAGRFEQATQCIAHLVRFMPQPSAALERQLIARWQAQQGWLMHLQGRMTPAREFFQQALSVLDGDAWAIRLLCLSGLTQQALLCDELEQAHAISREALCLARAQGSLLFEGLLELDHAQLLEQRGAPARADNLLMSIEQLLGQRAERPSPLLGRIALRRGQLALSMGLEEQAAALFKRGLEDCLRSHDKRVLYGYLGLAQIEANHCEYAQAFERLHEAERLMQQRRIPDTVYRGVLLQISSQIWLQQGRAQLAHEALSRVLRHYQAPNALQAPPATVQLIARIQYLLILAAASLQRGSDLPEQLQVLLDKARKCGAQTLEAELHFALAEVALLHNDLLRVVDHVECALKIVRRSGAQWLIRQVTLRSPKIFDPTIVPDEKQQVIAGSEAESSLSQRELQVLALIATGDSNQQIAEKLFLSLHTVKTHVRRIYIKLGVVRRTHAVAKARTLGLMLV</sequence>
<dbReference type="PRINTS" id="PR00038">
    <property type="entry name" value="HTHLUXR"/>
</dbReference>
<dbReference type="EMBL" id="SOCQ01000002">
    <property type="protein sequence ID" value="TDV51711.1"/>
    <property type="molecule type" value="Genomic_DNA"/>
</dbReference>
<dbReference type="RefSeq" id="WP_134174662.1">
    <property type="nucleotide sequence ID" value="NZ_SOCQ01000002.1"/>
</dbReference>
<dbReference type="InterPro" id="IPR041617">
    <property type="entry name" value="TPR_MalT"/>
</dbReference>
<dbReference type="InterPro" id="IPR059106">
    <property type="entry name" value="WHD_MalT"/>
</dbReference>
<evidence type="ECO:0000256" key="2">
    <source>
        <dbReference type="ARBA" id="ARBA00023125"/>
    </source>
</evidence>
<evidence type="ECO:0000313" key="5">
    <source>
        <dbReference type="EMBL" id="TDV51711.1"/>
    </source>
</evidence>
<dbReference type="SUPFAM" id="SSF46894">
    <property type="entry name" value="C-terminal effector domain of the bipartite response regulators"/>
    <property type="match status" value="1"/>
</dbReference>
<proteinExistence type="predicted"/>
<evidence type="ECO:0000256" key="3">
    <source>
        <dbReference type="ARBA" id="ARBA00023163"/>
    </source>
</evidence>